<reference evidence="6" key="1">
    <citation type="submission" date="2018-05" db="EMBL/GenBank/DDBJ databases">
        <authorList>
            <person name="Lanie J.A."/>
            <person name="Ng W.-L."/>
            <person name="Kazmierczak K.M."/>
            <person name="Andrzejewski T.M."/>
            <person name="Davidsen T.M."/>
            <person name="Wayne K.J."/>
            <person name="Tettelin H."/>
            <person name="Glass J.I."/>
            <person name="Rusch D."/>
            <person name="Podicherti R."/>
            <person name="Tsui H.-C.T."/>
            <person name="Winkler M.E."/>
        </authorList>
    </citation>
    <scope>NUCLEOTIDE SEQUENCE</scope>
</reference>
<protein>
    <recommendedName>
        <fullName evidence="5">Luciferase-like domain-containing protein</fullName>
    </recommendedName>
</protein>
<evidence type="ECO:0000313" key="6">
    <source>
        <dbReference type="EMBL" id="SVA43333.1"/>
    </source>
</evidence>
<keyword evidence="3" id="KW-0560">Oxidoreductase</keyword>
<dbReference type="EMBL" id="UINC01009674">
    <property type="protein sequence ID" value="SVA43333.1"/>
    <property type="molecule type" value="Genomic_DNA"/>
</dbReference>
<sequence length="288" mass="30896">MKIGIGLPANVPGVSRDAVLEWARQADSGPFSSVAIIDRVVYPNWDPLITLAAAAAVTQRVRIMTTLLIAPVRDATLLAKQAASIDVLAGGRLTLGLGVGRREDDYAAVSGRFDRRGRRFDEQLALMKRVWSGENPVDGAGPVGPEPIQSGGPELLIGAFAPAAIQRAGRWADGYLGGGGDPQAALAMYNTVVEEWENYSRDGSPRFVATNAFALGPDAADRGAAQYRHYNQFLGPEAADQAARRVLTTSEEICQVIHEFDQVGLDEMIFLPQVTDLDQVDRLAEIVG</sequence>
<dbReference type="InterPro" id="IPR036661">
    <property type="entry name" value="Luciferase-like_sf"/>
</dbReference>
<dbReference type="Pfam" id="PF00296">
    <property type="entry name" value="Bac_luciferase"/>
    <property type="match status" value="1"/>
</dbReference>
<dbReference type="PANTHER" id="PTHR42847">
    <property type="entry name" value="ALKANESULFONATE MONOOXYGENASE"/>
    <property type="match status" value="1"/>
</dbReference>
<dbReference type="GO" id="GO:0008726">
    <property type="term" value="F:alkanesulfonate monooxygenase activity"/>
    <property type="evidence" value="ECO:0007669"/>
    <property type="project" value="TreeGrafter"/>
</dbReference>
<dbReference type="AlphaFoldDB" id="A0A381VUU4"/>
<feature type="domain" description="Luciferase-like" evidence="5">
    <location>
        <begin position="13"/>
        <end position="238"/>
    </location>
</feature>
<proteinExistence type="predicted"/>
<name>A0A381VUU4_9ZZZZ</name>
<evidence type="ECO:0000256" key="3">
    <source>
        <dbReference type="ARBA" id="ARBA00023002"/>
    </source>
</evidence>
<dbReference type="GO" id="GO:0046306">
    <property type="term" value="P:alkanesulfonate catabolic process"/>
    <property type="evidence" value="ECO:0007669"/>
    <property type="project" value="TreeGrafter"/>
</dbReference>
<dbReference type="InterPro" id="IPR011251">
    <property type="entry name" value="Luciferase-like_dom"/>
</dbReference>
<keyword evidence="2" id="KW-0288">FMN</keyword>
<dbReference type="InterPro" id="IPR050172">
    <property type="entry name" value="SsuD_RutA_monooxygenase"/>
</dbReference>
<dbReference type="Gene3D" id="3.20.20.30">
    <property type="entry name" value="Luciferase-like domain"/>
    <property type="match status" value="1"/>
</dbReference>
<evidence type="ECO:0000256" key="2">
    <source>
        <dbReference type="ARBA" id="ARBA00022643"/>
    </source>
</evidence>
<organism evidence="6">
    <name type="scientific">marine metagenome</name>
    <dbReference type="NCBI Taxonomy" id="408172"/>
    <lineage>
        <taxon>unclassified sequences</taxon>
        <taxon>metagenomes</taxon>
        <taxon>ecological metagenomes</taxon>
    </lineage>
</organism>
<dbReference type="PANTHER" id="PTHR42847:SF4">
    <property type="entry name" value="ALKANESULFONATE MONOOXYGENASE-RELATED"/>
    <property type="match status" value="1"/>
</dbReference>
<dbReference type="SUPFAM" id="SSF51679">
    <property type="entry name" value="Bacterial luciferase-like"/>
    <property type="match status" value="1"/>
</dbReference>
<evidence type="ECO:0000256" key="4">
    <source>
        <dbReference type="ARBA" id="ARBA00023033"/>
    </source>
</evidence>
<evidence type="ECO:0000256" key="1">
    <source>
        <dbReference type="ARBA" id="ARBA00022630"/>
    </source>
</evidence>
<keyword evidence="4" id="KW-0503">Monooxygenase</keyword>
<gene>
    <name evidence="6" type="ORF">METZ01_LOCUS96187</name>
</gene>
<accession>A0A381VUU4</accession>
<keyword evidence="1" id="KW-0285">Flavoprotein</keyword>
<evidence type="ECO:0000259" key="5">
    <source>
        <dbReference type="Pfam" id="PF00296"/>
    </source>
</evidence>